<feature type="compositionally biased region" description="Basic and acidic residues" evidence="4">
    <location>
        <begin position="372"/>
        <end position="381"/>
    </location>
</feature>
<name>A0A167X2B6_9EURO</name>
<feature type="compositionally biased region" description="Pro residues" evidence="4">
    <location>
        <begin position="284"/>
        <end position="300"/>
    </location>
</feature>
<gene>
    <name evidence="6" type="ORF">AAP_04301</name>
</gene>
<dbReference type="SMART" id="SM00220">
    <property type="entry name" value="S_TKc"/>
    <property type="match status" value="1"/>
</dbReference>
<dbReference type="GO" id="GO:0004674">
    <property type="term" value="F:protein serine/threonine kinase activity"/>
    <property type="evidence" value="ECO:0007669"/>
    <property type="project" value="EnsemblFungi"/>
</dbReference>
<feature type="region of interest" description="Disordered" evidence="4">
    <location>
        <begin position="1"/>
        <end position="80"/>
    </location>
</feature>
<feature type="compositionally biased region" description="Low complexity" evidence="4">
    <location>
        <begin position="184"/>
        <end position="208"/>
    </location>
</feature>
<feature type="compositionally biased region" description="Basic and acidic residues" evidence="4">
    <location>
        <begin position="355"/>
        <end position="364"/>
    </location>
</feature>
<proteinExistence type="predicted"/>
<accession>A0A167X2B6</accession>
<comment type="caution">
    <text evidence="6">The sequence shown here is derived from an EMBL/GenBank/DDBJ whole genome shotgun (WGS) entry which is preliminary data.</text>
</comment>
<dbReference type="Pfam" id="PF00069">
    <property type="entry name" value="Pkinase"/>
    <property type="match status" value="1"/>
</dbReference>
<evidence type="ECO:0000259" key="5">
    <source>
        <dbReference type="PROSITE" id="PS50011"/>
    </source>
</evidence>
<dbReference type="SUPFAM" id="SSF56112">
    <property type="entry name" value="Protein kinase-like (PK-like)"/>
    <property type="match status" value="1"/>
</dbReference>
<feature type="compositionally biased region" description="Polar residues" evidence="4">
    <location>
        <begin position="406"/>
        <end position="417"/>
    </location>
</feature>
<feature type="region of interest" description="Disordered" evidence="4">
    <location>
        <begin position="178"/>
        <end position="241"/>
    </location>
</feature>
<protein>
    <submittedName>
        <fullName evidence="6">Serine/threonine-protein kinase ppk8</fullName>
    </submittedName>
</protein>
<dbReference type="GO" id="GO:0005634">
    <property type="term" value="C:nucleus"/>
    <property type="evidence" value="ECO:0007669"/>
    <property type="project" value="TreeGrafter"/>
</dbReference>
<dbReference type="GO" id="GO:0000122">
    <property type="term" value="P:negative regulation of transcription by RNA polymerase II"/>
    <property type="evidence" value="ECO:0007669"/>
    <property type="project" value="EnsemblFungi"/>
</dbReference>
<dbReference type="GO" id="GO:0045719">
    <property type="term" value="P:negative regulation of glycogen biosynthetic process"/>
    <property type="evidence" value="ECO:0007669"/>
    <property type="project" value="TreeGrafter"/>
</dbReference>
<feature type="region of interest" description="Disordered" evidence="4">
    <location>
        <begin position="256"/>
        <end position="427"/>
    </location>
</feature>
<feature type="compositionally biased region" description="Polar residues" evidence="4">
    <location>
        <begin position="224"/>
        <end position="239"/>
    </location>
</feature>
<feature type="compositionally biased region" description="Basic and acidic residues" evidence="4">
    <location>
        <begin position="607"/>
        <end position="621"/>
    </location>
</feature>
<keyword evidence="6" id="KW-0808">Transferase</keyword>
<dbReference type="GO" id="GO:0005829">
    <property type="term" value="C:cytosol"/>
    <property type="evidence" value="ECO:0007669"/>
    <property type="project" value="TreeGrafter"/>
</dbReference>
<feature type="domain" description="Protein kinase" evidence="5">
    <location>
        <begin position="433"/>
        <end position="744"/>
    </location>
</feature>
<dbReference type="InterPro" id="IPR011009">
    <property type="entry name" value="Kinase-like_dom_sf"/>
</dbReference>
<feature type="compositionally biased region" description="Basic and acidic residues" evidence="4">
    <location>
        <begin position="1"/>
        <end position="10"/>
    </location>
</feature>
<evidence type="ECO:0000256" key="4">
    <source>
        <dbReference type="SAM" id="MobiDB-lite"/>
    </source>
</evidence>
<dbReference type="PROSITE" id="PS00108">
    <property type="entry name" value="PROTEIN_KINASE_ST"/>
    <property type="match status" value="1"/>
</dbReference>
<dbReference type="InterPro" id="IPR000719">
    <property type="entry name" value="Prot_kinase_dom"/>
</dbReference>
<feature type="compositionally biased region" description="Polar residues" evidence="4">
    <location>
        <begin position="51"/>
        <end position="80"/>
    </location>
</feature>
<feature type="region of interest" description="Disordered" evidence="4">
    <location>
        <begin position="607"/>
        <end position="700"/>
    </location>
</feature>
<dbReference type="Gene3D" id="1.10.510.10">
    <property type="entry name" value="Transferase(Phosphotransferase) domain 1"/>
    <property type="match status" value="2"/>
</dbReference>
<feature type="compositionally biased region" description="Basic and acidic residues" evidence="4">
    <location>
        <begin position="329"/>
        <end position="338"/>
    </location>
</feature>
<dbReference type="PANTHER" id="PTHR24346:SF51">
    <property type="entry name" value="PAS DOMAIN-CONTAINING SERINE_THREONINE-PROTEIN KINASE"/>
    <property type="match status" value="1"/>
</dbReference>
<feature type="compositionally biased region" description="Polar residues" evidence="4">
    <location>
        <begin position="12"/>
        <end position="31"/>
    </location>
</feature>
<evidence type="ECO:0000256" key="3">
    <source>
        <dbReference type="PROSITE-ProRule" id="PRU10141"/>
    </source>
</evidence>
<dbReference type="VEuPathDB" id="FungiDB:AAP_04301"/>
<feature type="binding site" evidence="3">
    <location>
        <position position="462"/>
    </location>
    <ligand>
        <name>ATP</name>
        <dbReference type="ChEBI" id="CHEBI:30616"/>
    </ligand>
</feature>
<dbReference type="GO" id="GO:0035556">
    <property type="term" value="P:intracellular signal transduction"/>
    <property type="evidence" value="ECO:0007669"/>
    <property type="project" value="TreeGrafter"/>
</dbReference>
<dbReference type="EMBL" id="AZGZ01000020">
    <property type="protein sequence ID" value="KZZ89546.1"/>
    <property type="molecule type" value="Genomic_DNA"/>
</dbReference>
<keyword evidence="1 3" id="KW-0547">Nucleotide-binding</keyword>
<reference evidence="6 7" key="1">
    <citation type="journal article" date="2016" name="Genome Biol. Evol.">
        <title>Divergent and convergent evolution of fungal pathogenicity.</title>
        <authorList>
            <person name="Shang Y."/>
            <person name="Xiao G."/>
            <person name="Zheng P."/>
            <person name="Cen K."/>
            <person name="Zhan S."/>
            <person name="Wang C."/>
        </authorList>
    </citation>
    <scope>NUCLEOTIDE SEQUENCE [LARGE SCALE GENOMIC DNA]</scope>
    <source>
        <strain evidence="6 7">ARSEF 7405</strain>
    </source>
</reference>
<evidence type="ECO:0000313" key="6">
    <source>
        <dbReference type="EMBL" id="KZZ89546.1"/>
    </source>
</evidence>
<dbReference type="PROSITE" id="PS50011">
    <property type="entry name" value="PROTEIN_KINASE_DOM"/>
    <property type="match status" value="1"/>
</dbReference>
<evidence type="ECO:0000256" key="1">
    <source>
        <dbReference type="ARBA" id="ARBA00022741"/>
    </source>
</evidence>
<dbReference type="OrthoDB" id="6513151at2759"/>
<feature type="compositionally biased region" description="Basic residues" evidence="4">
    <location>
        <begin position="382"/>
        <end position="394"/>
    </location>
</feature>
<evidence type="ECO:0000313" key="7">
    <source>
        <dbReference type="Proteomes" id="UP000242877"/>
    </source>
</evidence>
<keyword evidence="7" id="KW-1185">Reference proteome</keyword>
<dbReference type="GO" id="GO:0005524">
    <property type="term" value="F:ATP binding"/>
    <property type="evidence" value="ECO:0007669"/>
    <property type="project" value="UniProtKB-UniRule"/>
</dbReference>
<organism evidence="6 7">
    <name type="scientific">Ascosphaera apis ARSEF 7405</name>
    <dbReference type="NCBI Taxonomy" id="392613"/>
    <lineage>
        <taxon>Eukaryota</taxon>
        <taxon>Fungi</taxon>
        <taxon>Dikarya</taxon>
        <taxon>Ascomycota</taxon>
        <taxon>Pezizomycotina</taxon>
        <taxon>Eurotiomycetes</taxon>
        <taxon>Eurotiomycetidae</taxon>
        <taxon>Onygenales</taxon>
        <taxon>Ascosphaeraceae</taxon>
        <taxon>Ascosphaera</taxon>
    </lineage>
</organism>
<dbReference type="Proteomes" id="UP000242877">
    <property type="component" value="Unassembled WGS sequence"/>
</dbReference>
<keyword evidence="6" id="KW-0418">Kinase</keyword>
<feature type="compositionally biased region" description="Basic residues" evidence="4">
    <location>
        <begin position="641"/>
        <end position="655"/>
    </location>
</feature>
<dbReference type="AlphaFoldDB" id="A0A167X2B6"/>
<dbReference type="PROSITE" id="PS00107">
    <property type="entry name" value="PROTEIN_KINASE_ATP"/>
    <property type="match status" value="1"/>
</dbReference>
<dbReference type="PANTHER" id="PTHR24346">
    <property type="entry name" value="MAP/MICROTUBULE AFFINITY-REGULATING KINASE"/>
    <property type="match status" value="1"/>
</dbReference>
<dbReference type="InterPro" id="IPR017441">
    <property type="entry name" value="Protein_kinase_ATP_BS"/>
</dbReference>
<sequence length="777" mass="85231">MPSSAADHRPSSGHSANDAPNNANGGVQRNLKSAMFTGDAHHDVPGVRFASANQEIAPQAWSGSQAAAGNDQEQQQTDINVPQKLYNIVDRGPRERLASGAREEIASLAQEEEAVSPGEKPSADAHVAERLNVLAEQDSGQEITPEARNELRSLAMRLQGTKLQERRMQNFSFDACSLPATRVPSTSSSRTANTATAPASPSLTPAGSGEKRRQASASDRSDITPASSNSPDTSTQGSQKPAHIGDIYLQPAHNEPEAAAPKQRRQKPTFFLGGDASTTHLTPPATPSTPRPGWMTPPPRSGATTPAGEFNDPYSRSRRPPQQTNLAQLDHRFIFDGKRRPRSSASLASIPRNSGHFDAKPDRKEKKKGHHHEGSMAELKRFFRMGGKHKRSHSPAHSTKTEKSNRSSSKLNESFRQSPVPFADDHGLNQKYGKLGRVLGSGAGGSVRLLKRNSDGVTFAVKQFRDKHTWETEKEYAKKVTAEFCIGSTLHHGNIIETLDIIQEGGHWYEVMEYAPFDLFAIVMTGKMTRDETTCAFLQIVSGVTYLHEMGLAHRDLKLDNVVVNSRGIMKLIDFGSAVVFRYPFENDIVPAQGIVGSDPYLAPEVYDERKYDPRPTDDISRGTNKHSRDKSSDRTSSPRPHAHHHHHHHHHHQHHNSEPAPSATSTPPPAAQNAQPAQNTQNAGEEGKQPAASAAPPKQEVIKGPWRLLRILPRESRYIIGMMLKINPKQRATLEDILADPWVQNSQVCHQKEDGTVINATNHTHVLEPPANQPAP</sequence>
<keyword evidence="2 3" id="KW-0067">ATP-binding</keyword>
<evidence type="ECO:0000256" key="2">
    <source>
        <dbReference type="ARBA" id="ARBA00022840"/>
    </source>
</evidence>
<feature type="region of interest" description="Disordered" evidence="4">
    <location>
        <begin position="108"/>
        <end position="145"/>
    </location>
</feature>
<feature type="compositionally biased region" description="Low complexity" evidence="4">
    <location>
        <begin position="660"/>
        <end position="684"/>
    </location>
</feature>
<dbReference type="InterPro" id="IPR008271">
    <property type="entry name" value="Ser/Thr_kinase_AS"/>
</dbReference>
<dbReference type="GO" id="GO:0006808">
    <property type="term" value="P:regulation of nitrogen utilization"/>
    <property type="evidence" value="ECO:0007669"/>
    <property type="project" value="EnsemblFungi"/>
</dbReference>